<proteinExistence type="predicted"/>
<organism evidence="1 2">
    <name type="scientific">Clostridium gasigenes</name>
    <dbReference type="NCBI Taxonomy" id="94869"/>
    <lineage>
        <taxon>Bacteria</taxon>
        <taxon>Bacillati</taxon>
        <taxon>Bacillota</taxon>
        <taxon>Clostridia</taxon>
        <taxon>Eubacteriales</taxon>
        <taxon>Clostridiaceae</taxon>
        <taxon>Clostridium</taxon>
    </lineage>
</organism>
<evidence type="ECO:0000313" key="2">
    <source>
        <dbReference type="Proteomes" id="UP000585258"/>
    </source>
</evidence>
<reference evidence="1 2" key="1">
    <citation type="submission" date="2020-08" db="EMBL/GenBank/DDBJ databases">
        <title>Clostridia isolated from Swiss meat.</title>
        <authorList>
            <person name="Wambui J."/>
            <person name="Stevens M.J.A."/>
            <person name="Stephan R."/>
        </authorList>
    </citation>
    <scope>NUCLEOTIDE SEQUENCE [LARGE SCALE GENOMIC DNA]</scope>
    <source>
        <strain evidence="1 2">CM001</strain>
    </source>
</reference>
<accession>A0A7X0SD97</accession>
<comment type="caution">
    <text evidence="1">The sequence shown here is derived from an EMBL/GenBank/DDBJ whole genome shotgun (WGS) entry which is preliminary data.</text>
</comment>
<evidence type="ECO:0000313" key="1">
    <source>
        <dbReference type="EMBL" id="MBB6715520.1"/>
    </source>
</evidence>
<dbReference type="RefSeq" id="WP_185164746.1">
    <property type="nucleotide sequence ID" value="NZ_JACKWY010000007.1"/>
</dbReference>
<protein>
    <submittedName>
        <fullName evidence="1">Uncharacterized protein</fullName>
    </submittedName>
</protein>
<name>A0A7X0SD97_9CLOT</name>
<sequence length="63" mass="7334">MKINQIDTIGVSAESLIYHILEERRTTRVECDDTFFRESFKGGHSENSVFKIPRKAYKRGVKT</sequence>
<dbReference type="Proteomes" id="UP000585258">
    <property type="component" value="Unassembled WGS sequence"/>
</dbReference>
<dbReference type="AlphaFoldDB" id="A0A7X0SD97"/>
<dbReference type="EMBL" id="JACKWY010000007">
    <property type="protein sequence ID" value="MBB6715520.1"/>
    <property type="molecule type" value="Genomic_DNA"/>
</dbReference>
<gene>
    <name evidence="1" type="ORF">H7E68_12465</name>
</gene>